<dbReference type="STRING" id="300112.A0A4S2JSH7"/>
<dbReference type="InterPro" id="IPR016024">
    <property type="entry name" value="ARM-type_fold"/>
</dbReference>
<dbReference type="Pfam" id="PF24493">
    <property type="entry name" value="INTS4_8HBD"/>
    <property type="match status" value="1"/>
</dbReference>
<organism evidence="5 6">
    <name type="scientific">Temnothorax longispinosus</name>
    <dbReference type="NCBI Taxonomy" id="300112"/>
    <lineage>
        <taxon>Eukaryota</taxon>
        <taxon>Metazoa</taxon>
        <taxon>Ecdysozoa</taxon>
        <taxon>Arthropoda</taxon>
        <taxon>Hexapoda</taxon>
        <taxon>Insecta</taxon>
        <taxon>Pterygota</taxon>
        <taxon>Neoptera</taxon>
        <taxon>Endopterygota</taxon>
        <taxon>Hymenoptera</taxon>
        <taxon>Apocrita</taxon>
        <taxon>Aculeata</taxon>
        <taxon>Formicoidea</taxon>
        <taxon>Formicidae</taxon>
        <taxon>Myrmicinae</taxon>
        <taxon>Temnothorax</taxon>
    </lineage>
</organism>
<dbReference type="AlphaFoldDB" id="A0A4S2JSH7"/>
<keyword evidence="6" id="KW-1185">Reference proteome</keyword>
<dbReference type="PANTHER" id="PTHR20938:SF0">
    <property type="entry name" value="INTEGRATOR COMPLEX SUBUNIT 4"/>
    <property type="match status" value="1"/>
</dbReference>
<dbReference type="GO" id="GO:0032039">
    <property type="term" value="C:integrator complex"/>
    <property type="evidence" value="ECO:0007669"/>
    <property type="project" value="TreeGrafter"/>
</dbReference>
<dbReference type="SUPFAM" id="SSF48371">
    <property type="entry name" value="ARM repeat"/>
    <property type="match status" value="1"/>
</dbReference>
<reference evidence="5 6" key="1">
    <citation type="journal article" date="2019" name="Philos. Trans. R. Soc. Lond., B, Biol. Sci.">
        <title>Ant behaviour and brain gene expression of defending hosts depend on the ecological success of the intruding social parasite.</title>
        <authorList>
            <person name="Kaur R."/>
            <person name="Stoldt M."/>
            <person name="Jongepier E."/>
            <person name="Feldmeyer B."/>
            <person name="Menzel F."/>
            <person name="Bornberg-Bauer E."/>
            <person name="Foitzik S."/>
        </authorList>
    </citation>
    <scope>NUCLEOTIDE SEQUENCE [LARGE SCALE GENOMIC DNA]</scope>
    <source>
        <tissue evidence="5">Whole body</tissue>
    </source>
</reference>
<dbReference type="Proteomes" id="UP000310200">
    <property type="component" value="Unassembled WGS sequence"/>
</dbReference>
<dbReference type="InterPro" id="IPR011989">
    <property type="entry name" value="ARM-like"/>
</dbReference>
<name>A0A4S2JSH7_9HYME</name>
<dbReference type="GO" id="GO:0016180">
    <property type="term" value="P:snRNA processing"/>
    <property type="evidence" value="ECO:0007669"/>
    <property type="project" value="TreeGrafter"/>
</dbReference>
<proteinExistence type="predicted"/>
<dbReference type="Pfam" id="PF25458">
    <property type="entry name" value="INTS4_C"/>
    <property type="match status" value="1"/>
</dbReference>
<evidence type="ECO:0000259" key="3">
    <source>
        <dbReference type="Pfam" id="PF24493"/>
    </source>
</evidence>
<feature type="domain" description="INTS4 8 helical bundle" evidence="3">
    <location>
        <begin position="586"/>
        <end position="780"/>
    </location>
</feature>
<dbReference type="EMBL" id="QBLH01003331">
    <property type="protein sequence ID" value="TGZ39003.1"/>
    <property type="molecule type" value="Genomic_DNA"/>
</dbReference>
<dbReference type="Gene3D" id="1.25.10.10">
    <property type="entry name" value="Leucine-rich Repeat Variant"/>
    <property type="match status" value="1"/>
</dbReference>
<evidence type="ECO:0000313" key="6">
    <source>
        <dbReference type="Proteomes" id="UP000310200"/>
    </source>
</evidence>
<dbReference type="InterPro" id="IPR056235">
    <property type="entry name" value="INTS4_8HBD"/>
</dbReference>
<comment type="caution">
    <text evidence="5">The sequence shown here is derived from an EMBL/GenBank/DDBJ whole genome shotgun (WGS) entry which is preliminary data.</text>
</comment>
<evidence type="ECO:0000256" key="1">
    <source>
        <dbReference type="ARBA" id="ARBA00004123"/>
    </source>
</evidence>
<comment type="subcellular location">
    <subcellularLocation>
        <location evidence="1">Nucleus</location>
    </subcellularLocation>
</comment>
<feature type="domain" description="Integrator complex subunit 4/Protein SIEL C-terminal Ig-like" evidence="4">
    <location>
        <begin position="795"/>
        <end position="920"/>
    </location>
</feature>
<protein>
    <submittedName>
        <fullName evidence="5">Integrator complex subunit 4</fullName>
    </submittedName>
</protein>
<keyword evidence="2" id="KW-0539">Nucleus</keyword>
<dbReference type="InterPro" id="IPR057412">
    <property type="entry name" value="INTS4_C"/>
</dbReference>
<dbReference type="PANTHER" id="PTHR20938">
    <property type="entry name" value="INTEGRATOR COMPLEX SUBUNIT 4"/>
    <property type="match status" value="1"/>
</dbReference>
<sequence length="925" mass="102753">MATLVPRMAALMKKRVLAEFNQSQTIVNEPPTKRLKTLRLLSTSGSKNGADSSSALAYIECLEKCKSGNDALQLLVRISDAIAYIAPEDVPVAIKKLAERFAVEKKVAVRAKIFWVFAELGEVTPDKSEKAKIVNEVAELLRNEESHRVKSQGLATLLKLGDYQRALVLKIAQEHLPDTWHGVQTRCLSIIGRYLTANAADDTLTLIGNYARSQDPRVRAQAFETMAELHSHRGCRLPASFFKEACAALRDDYEIVRRAVLKLIWLLGREYPENIVVGSDGEDVRMVDCAFSQICSLMGDLSSRVRASAMSLLGTMKGVSRRHIEQALDKKQKIVEADRPEVEEKSGSCGAFIHGLEDEFLEVRTATVEALCTISLEQPSIARISLDFMVDMFNDEIQDVRIRAIESLKKMSSSVTLREDQLETILGALEDFSGEVREGLHAMLAASHLATTNCLYMCVNRLLDNLTRYPQDRESIRSCLAALGASHPYLTLPLVPQLLGRHPFFDTPEPDVDEPSYASVLVLIFNAALHCPSMHALFTEHASKHYHYLRDTMPHLVPRLRPALTSGSGIKMEDMDNEENRGQRGREFLEKMVAGIENARPGGRVHTQLLNTAAIDLDRLAEMDHHMEGAARFAALYIRCLLLLKSVLKECSVSSMTSISANPVPNTNNNIFVLLQHTQKLQRLFSGLGENEIILANDMWLKALAIELVRVTRSATGSALPLARYFLSEADALPQDTSRLPPFSRALVLQIPTLADVKPGSLTRLLLPLLLTPVAQGEERLPRPSATTRFCRAHIEEPRGDADAALKFTGGLLLGIPLNAKILNLRDPSTLRIKLRHPDQQVQLLLPRSADLRMQQSDQKDYRLRTTVLLSHQVWMEPCNVEISLALLLPSSAICTHPPLDDPCVIDLCKPTKVSIAPKAIKRGI</sequence>
<evidence type="ECO:0000256" key="2">
    <source>
        <dbReference type="ARBA" id="ARBA00023242"/>
    </source>
</evidence>
<evidence type="ECO:0000313" key="5">
    <source>
        <dbReference type="EMBL" id="TGZ39003.1"/>
    </source>
</evidence>
<evidence type="ECO:0000259" key="4">
    <source>
        <dbReference type="Pfam" id="PF25458"/>
    </source>
</evidence>
<gene>
    <name evidence="5" type="ORF">DBV15_02388</name>
</gene>
<accession>A0A4S2JSH7</accession>